<dbReference type="PANTHER" id="PTHR43085">
    <property type="entry name" value="HEXOKINASE FAMILY MEMBER"/>
    <property type="match status" value="1"/>
</dbReference>
<sequence>MSSTDARALVVGEALVDAVVRPDGTRATYPGGSPANVALGLGRLGRRVDLLTWLGDDDDGDAVRAHLEASGVRVLRGTTRPGRTPVATAHLDAAGVATYAFDLTWDLPDAWDEGPGDPVVVHTGSIGSVLVPGGAKVADLLRARRATSTITYDPNLRPALMGDPADVRPLVEALVELSDVVKVSDEDLAWLLPGQAPADVAARWATRGPALVVVTLGGEGALAATSSGARLTVPAPRVEVADTVGAGDSFMGGLVDGLWSAGLLGADRRGALRDADAATLEHLLARCVRIAAITVSRPGANPPGTAELEPPTDAAHEETAVRTGADGTLVDTTHHDPSPHGTVRQSTSGGDA</sequence>
<dbReference type="EC" id="2.7.1.4" evidence="10"/>
<keyword evidence="2 6" id="KW-0808">Transferase</keyword>
<evidence type="ECO:0000259" key="8">
    <source>
        <dbReference type="Pfam" id="PF00294"/>
    </source>
</evidence>
<dbReference type="InterPro" id="IPR002139">
    <property type="entry name" value="Ribo/fructo_kinase"/>
</dbReference>
<dbReference type="Proteomes" id="UP000618382">
    <property type="component" value="Unassembled WGS sequence"/>
</dbReference>
<dbReference type="Gene3D" id="3.40.1190.20">
    <property type="match status" value="1"/>
</dbReference>
<dbReference type="PRINTS" id="PR00990">
    <property type="entry name" value="RIBOKINASE"/>
</dbReference>
<evidence type="ECO:0000313" key="10">
    <source>
        <dbReference type="EMBL" id="NYD87520.1"/>
    </source>
</evidence>
<dbReference type="InterPro" id="IPR029056">
    <property type="entry name" value="Ribokinase-like"/>
</dbReference>
<evidence type="ECO:0000256" key="6">
    <source>
        <dbReference type="RuleBase" id="RU003704"/>
    </source>
</evidence>
<dbReference type="GO" id="GO:0005524">
    <property type="term" value="F:ATP binding"/>
    <property type="evidence" value="ECO:0007669"/>
    <property type="project" value="UniProtKB-KW"/>
</dbReference>
<reference evidence="10 11" key="1">
    <citation type="submission" date="2020-07" db="EMBL/GenBank/DDBJ databases">
        <title>Sequencing the genomes of 1000 actinobacteria strains.</title>
        <authorList>
            <person name="Klenk H.-P."/>
        </authorList>
    </citation>
    <scope>NUCLEOTIDE SEQUENCE [LARGE SCALE GENOMIC DNA]</scope>
    <source>
        <strain evidence="10 11">DSM 24482</strain>
    </source>
</reference>
<dbReference type="InterPro" id="IPR002173">
    <property type="entry name" value="Carboh/pur_kinase_PfkB_CS"/>
</dbReference>
<keyword evidence="5" id="KW-0067">ATP-binding</keyword>
<dbReference type="Proteomes" id="UP000577956">
    <property type="component" value="Unassembled WGS sequence"/>
</dbReference>
<accession>A0A7Y9FHP9</accession>
<evidence type="ECO:0000313" key="12">
    <source>
        <dbReference type="Proteomes" id="UP000618382"/>
    </source>
</evidence>
<dbReference type="PROSITE" id="PS00584">
    <property type="entry name" value="PFKB_KINASES_2"/>
    <property type="match status" value="1"/>
</dbReference>
<dbReference type="RefSeq" id="WP_140459845.1">
    <property type="nucleotide sequence ID" value="NZ_BAABFI010000024.1"/>
</dbReference>
<dbReference type="EMBL" id="BONN01000007">
    <property type="protein sequence ID" value="GIG33398.1"/>
    <property type="molecule type" value="Genomic_DNA"/>
</dbReference>
<evidence type="ECO:0000256" key="2">
    <source>
        <dbReference type="ARBA" id="ARBA00022679"/>
    </source>
</evidence>
<dbReference type="AlphaFoldDB" id="A0A7Y9FHP9"/>
<name>A0A7Y9FHP9_9CELL</name>
<evidence type="ECO:0000256" key="3">
    <source>
        <dbReference type="ARBA" id="ARBA00022741"/>
    </source>
</evidence>
<evidence type="ECO:0000256" key="4">
    <source>
        <dbReference type="ARBA" id="ARBA00022777"/>
    </source>
</evidence>
<dbReference type="GO" id="GO:0006000">
    <property type="term" value="P:fructose metabolic process"/>
    <property type="evidence" value="ECO:0007669"/>
    <property type="project" value="UniProtKB-ARBA"/>
</dbReference>
<organism evidence="10 11">
    <name type="scientific">Cellulomonas oligotrophica</name>
    <dbReference type="NCBI Taxonomy" id="931536"/>
    <lineage>
        <taxon>Bacteria</taxon>
        <taxon>Bacillati</taxon>
        <taxon>Actinomycetota</taxon>
        <taxon>Actinomycetes</taxon>
        <taxon>Micrococcales</taxon>
        <taxon>Cellulomonadaceae</taxon>
        <taxon>Cellulomonas</taxon>
    </lineage>
</organism>
<dbReference type="EMBL" id="JACCBK010000001">
    <property type="protein sequence ID" value="NYD87520.1"/>
    <property type="molecule type" value="Genomic_DNA"/>
</dbReference>
<feature type="domain" description="Carbohydrate kinase PfkB" evidence="8">
    <location>
        <begin position="8"/>
        <end position="302"/>
    </location>
</feature>
<protein>
    <submittedName>
        <fullName evidence="10">Fructokinase</fullName>
        <ecNumber evidence="10">2.7.1.4</ecNumber>
    </submittedName>
</protein>
<dbReference type="SUPFAM" id="SSF53613">
    <property type="entry name" value="Ribokinase-like"/>
    <property type="match status" value="1"/>
</dbReference>
<dbReference type="InterPro" id="IPR050306">
    <property type="entry name" value="PfkB_Carbo_kinase"/>
</dbReference>
<comment type="caution">
    <text evidence="10">The sequence shown here is derived from an EMBL/GenBank/DDBJ whole genome shotgun (WGS) entry which is preliminary data.</text>
</comment>
<evidence type="ECO:0000256" key="5">
    <source>
        <dbReference type="ARBA" id="ARBA00022840"/>
    </source>
</evidence>
<feature type="region of interest" description="Disordered" evidence="7">
    <location>
        <begin position="296"/>
        <end position="352"/>
    </location>
</feature>
<dbReference type="PROSITE" id="PS00583">
    <property type="entry name" value="PFKB_KINASES_1"/>
    <property type="match status" value="1"/>
</dbReference>
<proteinExistence type="inferred from homology"/>
<keyword evidence="3" id="KW-0547">Nucleotide-binding</keyword>
<keyword evidence="12" id="KW-1185">Reference proteome</keyword>
<keyword evidence="4 6" id="KW-0418">Kinase</keyword>
<evidence type="ECO:0000313" key="11">
    <source>
        <dbReference type="Proteomes" id="UP000577956"/>
    </source>
</evidence>
<dbReference type="Pfam" id="PF00294">
    <property type="entry name" value="PfkB"/>
    <property type="match status" value="1"/>
</dbReference>
<evidence type="ECO:0000256" key="7">
    <source>
        <dbReference type="SAM" id="MobiDB-lite"/>
    </source>
</evidence>
<reference evidence="9 12" key="2">
    <citation type="submission" date="2021-01" db="EMBL/GenBank/DDBJ databases">
        <title>Whole genome shotgun sequence of Cellulomonas oligotrophica NBRC 109435.</title>
        <authorList>
            <person name="Komaki H."/>
            <person name="Tamura T."/>
        </authorList>
    </citation>
    <scope>NUCLEOTIDE SEQUENCE [LARGE SCALE GENOMIC DNA]</scope>
    <source>
        <strain evidence="9 12">NBRC 109435</strain>
    </source>
</reference>
<evidence type="ECO:0000313" key="9">
    <source>
        <dbReference type="EMBL" id="GIG33398.1"/>
    </source>
</evidence>
<dbReference type="GO" id="GO:0008865">
    <property type="term" value="F:fructokinase activity"/>
    <property type="evidence" value="ECO:0007669"/>
    <property type="project" value="UniProtKB-EC"/>
</dbReference>
<comment type="similarity">
    <text evidence="1 6">Belongs to the carbohydrate kinase PfkB family.</text>
</comment>
<evidence type="ECO:0000256" key="1">
    <source>
        <dbReference type="ARBA" id="ARBA00010688"/>
    </source>
</evidence>
<dbReference type="InterPro" id="IPR011611">
    <property type="entry name" value="PfkB_dom"/>
</dbReference>
<dbReference type="PANTHER" id="PTHR43085:SF1">
    <property type="entry name" value="PSEUDOURIDINE KINASE-RELATED"/>
    <property type="match status" value="1"/>
</dbReference>
<dbReference type="CDD" id="cd01167">
    <property type="entry name" value="bac_FRK"/>
    <property type="match status" value="1"/>
</dbReference>
<feature type="compositionally biased region" description="Polar residues" evidence="7">
    <location>
        <begin position="343"/>
        <end position="352"/>
    </location>
</feature>
<gene>
    <name evidence="10" type="ORF">BKA21_003069</name>
    <name evidence="9" type="ORF">Col01nite_25570</name>
</gene>